<dbReference type="EMBL" id="DS985243">
    <property type="protein sequence ID" value="EDV26327.1"/>
    <property type="molecule type" value="Genomic_DNA"/>
</dbReference>
<proteinExistence type="predicted"/>
<keyword evidence="5" id="KW-0675">Receptor</keyword>
<reference evidence="8 9" key="1">
    <citation type="journal article" date="2008" name="Nature">
        <title>The Trichoplax genome and the nature of placozoans.</title>
        <authorList>
            <person name="Srivastava M."/>
            <person name="Begovic E."/>
            <person name="Chapman J."/>
            <person name="Putnam N.H."/>
            <person name="Hellsten U."/>
            <person name="Kawashima T."/>
            <person name="Kuo A."/>
            <person name="Mitros T."/>
            <person name="Salamov A."/>
            <person name="Carpenter M.L."/>
            <person name="Signorovitch A.Y."/>
            <person name="Moreno M.A."/>
            <person name="Kamm K."/>
            <person name="Grimwood J."/>
            <person name="Schmutz J."/>
            <person name="Shapiro H."/>
            <person name="Grigoriev I.V."/>
            <person name="Buss L.W."/>
            <person name="Schierwater B."/>
            <person name="Dellaporta S.L."/>
            <person name="Rokhsar D.S."/>
        </authorList>
    </citation>
    <scope>NUCLEOTIDE SEQUENCE [LARGE SCALE GENOMIC DNA]</scope>
    <source>
        <strain evidence="8 9">Grell-BS-1999</strain>
    </source>
</reference>
<sequence>MESKRSSNDIVLASIDEDRESSNENGTVTYHTSTRSSLENNVDTENSNNRFGVDDGIRSVSNSNNPIIIAIKPILCILKVFGVYYSVPDNSNVIDTHYDDCRSAMLADCQLKKKRTRRTIFTPLRLYSLAVCFLLWINAGRFGANVFIYQNTSWMPFVILYVLWLFQVAGNVSLYYYMCHRYLYVTNLAKACFNLYRLIFNWSVNGLLMNITLIIWFIATTGMTIITSWVASILNAEAHSPISVLYSLQTRNIGNDGLAELLLFQSRLLAEPIGISIVGMFVITRSLILTRSYMERLKRIKILVSTYKGFTISEVTVTRKNTVTT</sequence>
<feature type="transmembrane region" description="Helical" evidence="7">
    <location>
        <begin position="268"/>
        <end position="289"/>
    </location>
</feature>
<accession>B3RRD9</accession>
<dbReference type="Proteomes" id="UP000009022">
    <property type="component" value="Unassembled WGS sequence"/>
</dbReference>
<evidence type="ECO:0000256" key="4">
    <source>
        <dbReference type="ARBA" id="ARBA00023136"/>
    </source>
</evidence>
<protein>
    <submittedName>
        <fullName evidence="8">Uncharacterized protein</fullName>
    </submittedName>
</protein>
<dbReference type="RefSeq" id="XP_002110323.1">
    <property type="nucleotide sequence ID" value="XM_002110287.1"/>
</dbReference>
<dbReference type="CTD" id="6752069"/>
<evidence type="ECO:0000256" key="3">
    <source>
        <dbReference type="ARBA" id="ARBA00022989"/>
    </source>
</evidence>
<dbReference type="PANTHER" id="PTHR21421:SF29">
    <property type="entry name" value="GUSTATORY RECEPTOR 5A FOR TREHALOSE-RELATED"/>
    <property type="match status" value="1"/>
</dbReference>
<keyword evidence="4 7" id="KW-0472">Membrane</keyword>
<comment type="subcellular location">
    <subcellularLocation>
        <location evidence="1">Membrane</location>
        <topology evidence="1">Multi-pass membrane protein</topology>
    </subcellularLocation>
</comment>
<organism evidence="8 9">
    <name type="scientific">Trichoplax adhaerens</name>
    <name type="common">Trichoplax reptans</name>
    <dbReference type="NCBI Taxonomy" id="10228"/>
    <lineage>
        <taxon>Eukaryota</taxon>
        <taxon>Metazoa</taxon>
        <taxon>Placozoa</taxon>
        <taxon>Uniplacotomia</taxon>
        <taxon>Trichoplacea</taxon>
        <taxon>Trichoplacidae</taxon>
        <taxon>Trichoplax</taxon>
    </lineage>
</organism>
<dbReference type="OrthoDB" id="6478931at2759"/>
<feature type="transmembrane region" description="Helical" evidence="7">
    <location>
        <begin position="124"/>
        <end position="148"/>
    </location>
</feature>
<name>B3RRD9_TRIAD</name>
<evidence type="ECO:0000313" key="8">
    <source>
        <dbReference type="EMBL" id="EDV26327.1"/>
    </source>
</evidence>
<dbReference type="AlphaFoldDB" id="B3RRD9"/>
<evidence type="ECO:0000256" key="6">
    <source>
        <dbReference type="SAM" id="MobiDB-lite"/>
    </source>
</evidence>
<dbReference type="GeneID" id="6752069"/>
<dbReference type="GO" id="GO:0038023">
    <property type="term" value="F:signaling receptor activity"/>
    <property type="evidence" value="ECO:0007669"/>
    <property type="project" value="UniProtKB-ARBA"/>
</dbReference>
<dbReference type="GO" id="GO:0016020">
    <property type="term" value="C:membrane"/>
    <property type="evidence" value="ECO:0007669"/>
    <property type="project" value="UniProtKB-SubCell"/>
</dbReference>
<dbReference type="PhylomeDB" id="B3RRD9"/>
<keyword evidence="3 7" id="KW-1133">Transmembrane helix</keyword>
<evidence type="ECO:0000256" key="2">
    <source>
        <dbReference type="ARBA" id="ARBA00022692"/>
    </source>
</evidence>
<feature type="region of interest" description="Disordered" evidence="6">
    <location>
        <begin position="1"/>
        <end position="45"/>
    </location>
</feature>
<dbReference type="GO" id="GO:0051606">
    <property type="term" value="P:detection of stimulus"/>
    <property type="evidence" value="ECO:0007669"/>
    <property type="project" value="UniProtKB-ARBA"/>
</dbReference>
<keyword evidence="9" id="KW-1185">Reference proteome</keyword>
<feature type="transmembrane region" description="Helical" evidence="7">
    <location>
        <begin position="154"/>
        <end position="177"/>
    </location>
</feature>
<dbReference type="GO" id="GO:0007606">
    <property type="term" value="P:sensory perception of chemical stimulus"/>
    <property type="evidence" value="ECO:0000318"/>
    <property type="project" value="GO_Central"/>
</dbReference>
<evidence type="ECO:0000256" key="7">
    <source>
        <dbReference type="SAM" id="Phobius"/>
    </source>
</evidence>
<feature type="transmembrane region" description="Helical" evidence="7">
    <location>
        <begin position="198"/>
        <end position="219"/>
    </location>
</feature>
<gene>
    <name evidence="8" type="ORF">TRIADDRAFT_54201</name>
</gene>
<feature type="compositionally biased region" description="Polar residues" evidence="6">
    <location>
        <begin position="23"/>
        <end position="45"/>
    </location>
</feature>
<dbReference type="InParanoid" id="B3RRD9"/>
<evidence type="ECO:0000256" key="1">
    <source>
        <dbReference type="ARBA" id="ARBA00004141"/>
    </source>
</evidence>
<evidence type="ECO:0000313" key="9">
    <source>
        <dbReference type="Proteomes" id="UP000009022"/>
    </source>
</evidence>
<dbReference type="PANTHER" id="PTHR21421">
    <property type="entry name" value="GUSTATORY RECEPTOR"/>
    <property type="match status" value="1"/>
</dbReference>
<dbReference type="KEGG" id="tad:TRIADDRAFT_54201"/>
<dbReference type="HOGENOM" id="CLU_856124_0_0_1"/>
<keyword evidence="2 7" id="KW-0812">Transmembrane</keyword>
<evidence type="ECO:0000256" key="5">
    <source>
        <dbReference type="ARBA" id="ARBA00023170"/>
    </source>
</evidence>